<dbReference type="AlphaFoldDB" id="A0A4C1UVR5"/>
<sequence>MPILVTTQLPPLRAGNTKWVVEVVDAGVDVTCVMATDRVPVEREKAEINESECKDLQESKAGTPHRINIEINMFTNMNGVFTLHYEMLKSQIQMEHKLGHSKKTPGVKIYKKAQLSVDGMDVEMNMY</sequence>
<accession>A0A4C1UVR5</accession>
<reference evidence="1 2" key="1">
    <citation type="journal article" date="2019" name="Commun. Biol.">
        <title>The bagworm genome reveals a unique fibroin gene that provides high tensile strength.</title>
        <authorList>
            <person name="Kono N."/>
            <person name="Nakamura H."/>
            <person name="Ohtoshi R."/>
            <person name="Tomita M."/>
            <person name="Numata K."/>
            <person name="Arakawa K."/>
        </authorList>
    </citation>
    <scope>NUCLEOTIDE SEQUENCE [LARGE SCALE GENOMIC DNA]</scope>
</reference>
<keyword evidence="2" id="KW-1185">Reference proteome</keyword>
<name>A0A4C1UVR5_EUMVA</name>
<evidence type="ECO:0000313" key="1">
    <source>
        <dbReference type="EMBL" id="GBP30581.1"/>
    </source>
</evidence>
<dbReference type="Proteomes" id="UP000299102">
    <property type="component" value="Unassembled WGS sequence"/>
</dbReference>
<protein>
    <submittedName>
        <fullName evidence="1">Uncharacterized protein</fullName>
    </submittedName>
</protein>
<gene>
    <name evidence="1" type="ORF">EVAR_94762_1</name>
</gene>
<dbReference type="EMBL" id="BGZK01000234">
    <property type="protein sequence ID" value="GBP30581.1"/>
    <property type="molecule type" value="Genomic_DNA"/>
</dbReference>
<proteinExistence type="predicted"/>
<organism evidence="1 2">
    <name type="scientific">Eumeta variegata</name>
    <name type="common">Bagworm moth</name>
    <name type="synonym">Eumeta japonica</name>
    <dbReference type="NCBI Taxonomy" id="151549"/>
    <lineage>
        <taxon>Eukaryota</taxon>
        <taxon>Metazoa</taxon>
        <taxon>Ecdysozoa</taxon>
        <taxon>Arthropoda</taxon>
        <taxon>Hexapoda</taxon>
        <taxon>Insecta</taxon>
        <taxon>Pterygota</taxon>
        <taxon>Neoptera</taxon>
        <taxon>Endopterygota</taxon>
        <taxon>Lepidoptera</taxon>
        <taxon>Glossata</taxon>
        <taxon>Ditrysia</taxon>
        <taxon>Tineoidea</taxon>
        <taxon>Psychidae</taxon>
        <taxon>Oiketicinae</taxon>
        <taxon>Eumeta</taxon>
    </lineage>
</organism>
<evidence type="ECO:0000313" key="2">
    <source>
        <dbReference type="Proteomes" id="UP000299102"/>
    </source>
</evidence>
<comment type="caution">
    <text evidence="1">The sequence shown here is derived from an EMBL/GenBank/DDBJ whole genome shotgun (WGS) entry which is preliminary data.</text>
</comment>